<dbReference type="InterPro" id="IPR050598">
    <property type="entry name" value="AminoAcid_Transporter"/>
</dbReference>
<evidence type="ECO:0000313" key="3">
    <source>
        <dbReference type="EMBL" id="CAD7586145.1"/>
    </source>
</evidence>
<dbReference type="PANTHER" id="PTHR11785:SF531">
    <property type="entry name" value="LARGE NEUTRAL AMINO ACIDS TRANSPORTER SMALL SUBUNIT 1"/>
    <property type="match status" value="1"/>
</dbReference>
<feature type="region of interest" description="Disordered" evidence="1">
    <location>
        <begin position="68"/>
        <end position="89"/>
    </location>
</feature>
<feature type="transmembrane region" description="Helical" evidence="2">
    <location>
        <begin position="143"/>
        <end position="165"/>
    </location>
</feature>
<gene>
    <name evidence="3" type="ORF">TGEB3V08_LOCUS566</name>
</gene>
<evidence type="ECO:0000256" key="1">
    <source>
        <dbReference type="SAM" id="MobiDB-lite"/>
    </source>
</evidence>
<dbReference type="PANTHER" id="PTHR11785">
    <property type="entry name" value="AMINO ACID TRANSPORTER"/>
    <property type="match status" value="1"/>
</dbReference>
<name>A0A7R9PGN0_TIMGE</name>
<dbReference type="AlphaFoldDB" id="A0A7R9PGN0"/>
<protein>
    <recommendedName>
        <fullName evidence="4">Amino acid permease/ SLC12A domain-containing protein</fullName>
    </recommendedName>
</protein>
<dbReference type="GO" id="GO:0015179">
    <property type="term" value="F:L-amino acid transmembrane transporter activity"/>
    <property type="evidence" value="ECO:0007669"/>
    <property type="project" value="TreeGrafter"/>
</dbReference>
<proteinExistence type="predicted"/>
<accession>A0A7R9PGN0</accession>
<sequence length="171" mass="18668">MMGRLRLNLEEVNQNLRGWRVEKHLGKTTPSSPNRDSNLDLPVLGGLAQHDWRVSQLRHRGGDLQSSKVRSSFRRAMPAKQREKSKYSEVPFGEVPPAEVVTAPAGDDDAICLKAKMSLLNGITVIVGSIIGSGIFVSPTGVLRYTGSVNASLIVWTISGAFSMVRESPEK</sequence>
<reference evidence="3" key="1">
    <citation type="submission" date="2020-11" db="EMBL/GenBank/DDBJ databases">
        <authorList>
            <person name="Tran Van P."/>
        </authorList>
    </citation>
    <scope>NUCLEOTIDE SEQUENCE</scope>
</reference>
<dbReference type="Gene3D" id="1.20.1740.10">
    <property type="entry name" value="Amino acid/polyamine transporter I"/>
    <property type="match status" value="1"/>
</dbReference>
<keyword evidence="2" id="KW-0472">Membrane</keyword>
<keyword evidence="2" id="KW-0812">Transmembrane</keyword>
<evidence type="ECO:0000256" key="2">
    <source>
        <dbReference type="SAM" id="Phobius"/>
    </source>
</evidence>
<organism evidence="3">
    <name type="scientific">Timema genevievae</name>
    <name type="common">Walking stick</name>
    <dbReference type="NCBI Taxonomy" id="629358"/>
    <lineage>
        <taxon>Eukaryota</taxon>
        <taxon>Metazoa</taxon>
        <taxon>Ecdysozoa</taxon>
        <taxon>Arthropoda</taxon>
        <taxon>Hexapoda</taxon>
        <taxon>Insecta</taxon>
        <taxon>Pterygota</taxon>
        <taxon>Neoptera</taxon>
        <taxon>Polyneoptera</taxon>
        <taxon>Phasmatodea</taxon>
        <taxon>Timematodea</taxon>
        <taxon>Timematoidea</taxon>
        <taxon>Timematidae</taxon>
        <taxon>Timema</taxon>
    </lineage>
</organism>
<dbReference type="EMBL" id="OE839203">
    <property type="protein sequence ID" value="CAD7586145.1"/>
    <property type="molecule type" value="Genomic_DNA"/>
</dbReference>
<feature type="transmembrane region" description="Helical" evidence="2">
    <location>
        <begin position="119"/>
        <end position="137"/>
    </location>
</feature>
<evidence type="ECO:0008006" key="4">
    <source>
        <dbReference type="Google" id="ProtNLM"/>
    </source>
</evidence>
<keyword evidence="2" id="KW-1133">Transmembrane helix</keyword>